<comment type="caution">
    <text evidence="2">The sequence shown here is derived from an EMBL/GenBank/DDBJ whole genome shotgun (WGS) entry which is preliminary data.</text>
</comment>
<organism evidence="2 3">
    <name type="scientific">Zingiber officinale</name>
    <name type="common">Ginger</name>
    <name type="synonym">Amomum zingiber</name>
    <dbReference type="NCBI Taxonomy" id="94328"/>
    <lineage>
        <taxon>Eukaryota</taxon>
        <taxon>Viridiplantae</taxon>
        <taxon>Streptophyta</taxon>
        <taxon>Embryophyta</taxon>
        <taxon>Tracheophyta</taxon>
        <taxon>Spermatophyta</taxon>
        <taxon>Magnoliopsida</taxon>
        <taxon>Liliopsida</taxon>
        <taxon>Zingiberales</taxon>
        <taxon>Zingiberaceae</taxon>
        <taxon>Zingiber</taxon>
    </lineage>
</organism>
<evidence type="ECO:0000313" key="2">
    <source>
        <dbReference type="EMBL" id="KAG6518967.1"/>
    </source>
</evidence>
<protein>
    <submittedName>
        <fullName evidence="2">Uncharacterized protein</fullName>
    </submittedName>
</protein>
<gene>
    <name evidence="2" type="ORF">ZIOFF_022453</name>
</gene>
<proteinExistence type="predicted"/>
<dbReference type="AlphaFoldDB" id="A0A8J5HCY1"/>
<dbReference type="Proteomes" id="UP000734854">
    <property type="component" value="Unassembled WGS sequence"/>
</dbReference>
<keyword evidence="3" id="KW-1185">Reference proteome</keyword>
<dbReference type="EMBL" id="JACMSC010000006">
    <property type="protein sequence ID" value="KAG6518967.1"/>
    <property type="molecule type" value="Genomic_DNA"/>
</dbReference>
<dbReference type="GO" id="GO:0016071">
    <property type="term" value="P:mRNA metabolic process"/>
    <property type="evidence" value="ECO:0007669"/>
    <property type="project" value="UniProtKB-ARBA"/>
</dbReference>
<evidence type="ECO:0000313" key="3">
    <source>
        <dbReference type="Proteomes" id="UP000734854"/>
    </source>
</evidence>
<name>A0A8J5HCY1_ZINOF</name>
<reference evidence="2 3" key="1">
    <citation type="submission" date="2020-08" db="EMBL/GenBank/DDBJ databases">
        <title>Plant Genome Project.</title>
        <authorList>
            <person name="Zhang R.-G."/>
        </authorList>
    </citation>
    <scope>NUCLEOTIDE SEQUENCE [LARGE SCALE GENOMIC DNA]</scope>
    <source>
        <tissue evidence="2">Rhizome</tissue>
    </source>
</reference>
<evidence type="ECO:0000256" key="1">
    <source>
        <dbReference type="SAM" id="MobiDB-lite"/>
    </source>
</evidence>
<dbReference type="Pfam" id="PF15365">
    <property type="entry name" value="PNRC"/>
    <property type="match status" value="1"/>
</dbReference>
<feature type="compositionally biased region" description="Basic and acidic residues" evidence="1">
    <location>
        <begin position="7"/>
        <end position="28"/>
    </location>
</feature>
<dbReference type="InterPro" id="IPR028322">
    <property type="entry name" value="PNRC-like_rgn"/>
</dbReference>
<dbReference type="PANTHER" id="PTHR33670">
    <property type="entry name" value="SPLICING FACTOR, PROLINE- AND GLUTAMINE-RICH-LIKE"/>
    <property type="match status" value="1"/>
</dbReference>
<feature type="region of interest" description="Disordered" evidence="1">
    <location>
        <begin position="1"/>
        <end position="51"/>
    </location>
</feature>
<dbReference type="PANTHER" id="PTHR33670:SF1">
    <property type="entry name" value="OS09G0416300 PROTEIN"/>
    <property type="match status" value="1"/>
</dbReference>
<sequence>MATQVLRPDHSLQPRRKSSEKTTPEPQRRSAPRKHSPKPAKGAALERSRGQAAEVYAGSAFANSPAPSALPLPRFSLKKGAPAMGEYLATVALKRMLRVE</sequence>
<accession>A0A8J5HCY1</accession>